<accession>A0ABW7R5X8</accession>
<protein>
    <recommendedName>
        <fullName evidence="4">Helix-turn-helix domain-containing protein</fullName>
    </recommendedName>
</protein>
<evidence type="ECO:0008006" key="4">
    <source>
        <dbReference type="Google" id="ProtNLM"/>
    </source>
</evidence>
<feature type="region of interest" description="Disordered" evidence="1">
    <location>
        <begin position="262"/>
        <end position="293"/>
    </location>
</feature>
<feature type="region of interest" description="Disordered" evidence="1">
    <location>
        <begin position="119"/>
        <end position="190"/>
    </location>
</feature>
<organism evidence="2 3">
    <name type="scientific">Streptomyces longisporoflavus</name>
    <dbReference type="NCBI Taxonomy" id="28044"/>
    <lineage>
        <taxon>Bacteria</taxon>
        <taxon>Bacillati</taxon>
        <taxon>Actinomycetota</taxon>
        <taxon>Actinomycetes</taxon>
        <taxon>Kitasatosporales</taxon>
        <taxon>Streptomycetaceae</taxon>
        <taxon>Streptomyces</taxon>
    </lineage>
</organism>
<comment type="caution">
    <text evidence="2">The sequence shown here is derived from an EMBL/GenBank/DDBJ whole genome shotgun (WGS) entry which is preliminary data.</text>
</comment>
<evidence type="ECO:0000313" key="2">
    <source>
        <dbReference type="EMBL" id="MFH8551700.1"/>
    </source>
</evidence>
<feature type="compositionally biased region" description="Polar residues" evidence="1">
    <location>
        <begin position="123"/>
        <end position="138"/>
    </location>
</feature>
<sequence>MSGYGAGIRRGDMAADRFTQIANALFRDPRISYKAKGIFGLVSTHRDGWRVTVAELVRQGPDGRSAVRSGLQELEAFGFLTREQQRREDGTLGEVLYSITDVPAHLYELLGDDAPQAAALVQSRRSQPKSGFPTSDYPTSVDRPTKNTSLKKTNKQNTNPVRPSVRNARARASTAPPGERGPQTSPVRPSAGERLLRAIGARQPELLLTGQALADQGRIVQDLLDSGWTPQQLRHVIAGRSLPDPLHHTVGAIIAARLRAAQTTGPPGHAGVQPADTQPAGEPDPSSTGAADHTVAEAVSRRVLAECAGCGHPSRADGQDLCPACLNWPLCTACTGPTPRRADPAGDGRCAPCTTATASRTSGGRPASALPPSGSRNP</sequence>
<feature type="compositionally biased region" description="Polar residues" evidence="1">
    <location>
        <begin position="146"/>
        <end position="161"/>
    </location>
</feature>
<reference evidence="2 3" key="1">
    <citation type="submission" date="2024-10" db="EMBL/GenBank/DDBJ databases">
        <title>The Natural Products Discovery Center: Release of the First 8490 Sequenced Strains for Exploring Actinobacteria Biosynthetic Diversity.</title>
        <authorList>
            <person name="Kalkreuter E."/>
            <person name="Kautsar S.A."/>
            <person name="Yang D."/>
            <person name="Bader C.D."/>
            <person name="Teijaro C.N."/>
            <person name="Fluegel L."/>
            <person name="Davis C.M."/>
            <person name="Simpson J.R."/>
            <person name="Lauterbach L."/>
            <person name="Steele A.D."/>
            <person name="Gui C."/>
            <person name="Meng S."/>
            <person name="Li G."/>
            <person name="Viehrig K."/>
            <person name="Ye F."/>
            <person name="Su P."/>
            <person name="Kiefer A.F."/>
            <person name="Nichols A."/>
            <person name="Cepeda A.J."/>
            <person name="Yan W."/>
            <person name="Fan B."/>
            <person name="Jiang Y."/>
            <person name="Adhikari A."/>
            <person name="Zheng C.-J."/>
            <person name="Schuster L."/>
            <person name="Cowan T.M."/>
            <person name="Smanski M.J."/>
            <person name="Chevrette M.G."/>
            <person name="De Carvalho L.P.S."/>
            <person name="Shen B."/>
        </authorList>
    </citation>
    <scope>NUCLEOTIDE SEQUENCE [LARGE SCALE GENOMIC DNA]</scope>
    <source>
        <strain evidence="2 3">NPDC017990</strain>
    </source>
</reference>
<dbReference type="EMBL" id="JBIRGQ010000014">
    <property type="protein sequence ID" value="MFH8551700.1"/>
    <property type="molecule type" value="Genomic_DNA"/>
</dbReference>
<gene>
    <name evidence="2" type="ORF">ACH4F9_42660</name>
</gene>
<proteinExistence type="predicted"/>
<evidence type="ECO:0000256" key="1">
    <source>
        <dbReference type="SAM" id="MobiDB-lite"/>
    </source>
</evidence>
<feature type="region of interest" description="Disordered" evidence="1">
    <location>
        <begin position="336"/>
        <end position="378"/>
    </location>
</feature>
<name>A0ABW7R5X8_9ACTN</name>
<dbReference type="Proteomes" id="UP001610818">
    <property type="component" value="Unassembled WGS sequence"/>
</dbReference>
<keyword evidence="3" id="KW-1185">Reference proteome</keyword>
<dbReference type="RefSeq" id="WP_397718750.1">
    <property type="nucleotide sequence ID" value="NZ_JBIRGN010000014.1"/>
</dbReference>
<evidence type="ECO:0000313" key="3">
    <source>
        <dbReference type="Proteomes" id="UP001610818"/>
    </source>
</evidence>